<reference evidence="1 2" key="1">
    <citation type="submission" date="2017-05" db="EMBL/GenBank/DDBJ databases">
        <title>Streptomyces alboflavus Genome sequencing and assembly.</title>
        <authorList>
            <person name="Wang Y."/>
            <person name="Du B."/>
            <person name="Ding Y."/>
            <person name="Liu H."/>
            <person name="Hou Q."/>
            <person name="Liu K."/>
            <person name="Wang C."/>
            <person name="Yao L."/>
        </authorList>
    </citation>
    <scope>NUCLEOTIDE SEQUENCE [LARGE SCALE GENOMIC DNA]</scope>
    <source>
        <strain evidence="1 2">MDJK44</strain>
    </source>
</reference>
<evidence type="ECO:0000313" key="2">
    <source>
        <dbReference type="Proteomes" id="UP000195880"/>
    </source>
</evidence>
<dbReference type="Proteomes" id="UP000195880">
    <property type="component" value="Chromosome"/>
</dbReference>
<keyword evidence="2" id="KW-1185">Reference proteome</keyword>
<dbReference type="EMBL" id="CP021748">
    <property type="protein sequence ID" value="ARX84264.1"/>
    <property type="molecule type" value="Genomic_DNA"/>
</dbReference>
<dbReference type="RefSeq" id="WP_087884576.1">
    <property type="nucleotide sequence ID" value="NZ_CP021748.1"/>
</dbReference>
<proteinExistence type="predicted"/>
<protein>
    <submittedName>
        <fullName evidence="1">XRE family transcriptional regulator</fullName>
    </submittedName>
</protein>
<evidence type="ECO:0000313" key="1">
    <source>
        <dbReference type="EMBL" id="ARX84264.1"/>
    </source>
</evidence>
<accession>A0A1Z1WCU5</accession>
<sequence length="488" mass="52565">MTTTNPGPLPAGILDRVDVQRALAEHDFAAFFALLKKYGGISQNKIAAACSLTPGKVSQVVNGVQQITSFEVVSRIADGLRIPGKLLGLAERPWESRGEAPEETIVEGVSVDGTDDDMPWRRETTVIMATRMTRSDLVMDRRAASKAIAAATVGGAALLEPLEGWLLPLDASSVTVPVALPCGRLGARECGELESTARKFREWDHAYGGGLRRKAVIGQLAEVSDALDGHQTSVIERRLLGVMAQLAGMAATMSWDSGMQRDAQKYYLLALRSAHAAGDVEFGTNVIAGMARQMLCRGRPKDAGDLVRLAQEGARGKVGPKVRAMLHTREAWAYAAMGRVAAFQRATLQATEALHDAKGADTPFWIAYFDEAELAGVTGGRLLDLARQDASKHAETAAGKIRTALEHRGAEAGRSHALDHVGLAECYFLMGDVTSGVEQTHRAVDAAERTQSKRVRDLLSELYPYTVGRDANRGMREARDRVRGLLAS</sequence>
<dbReference type="OrthoDB" id="3698213at2"/>
<name>A0A1Z1WCU5_9ACTN</name>
<gene>
    <name evidence="1" type="ORF">SMD44_03702</name>
</gene>
<organism evidence="1 2">
    <name type="scientific">Streptomyces alboflavus</name>
    <dbReference type="NCBI Taxonomy" id="67267"/>
    <lineage>
        <taxon>Bacteria</taxon>
        <taxon>Bacillati</taxon>
        <taxon>Actinomycetota</taxon>
        <taxon>Actinomycetes</taxon>
        <taxon>Kitasatosporales</taxon>
        <taxon>Streptomycetaceae</taxon>
        <taxon>Streptomyces</taxon>
    </lineage>
</organism>
<dbReference type="AlphaFoldDB" id="A0A1Z1WCU5"/>
<dbReference type="KEGG" id="salf:SMD44_03702"/>